<feature type="compositionally biased region" description="Polar residues" evidence="4">
    <location>
        <begin position="762"/>
        <end position="771"/>
    </location>
</feature>
<keyword evidence="3" id="KW-0238">DNA-binding</keyword>
<keyword evidence="3 9" id="KW-0378">Hydrolase</keyword>
<keyword evidence="10" id="KW-1185">Reference proteome</keyword>
<dbReference type="Pfam" id="PF14490">
    <property type="entry name" value="HHH_RecD2"/>
    <property type="match status" value="1"/>
</dbReference>
<comment type="caution">
    <text evidence="9">The sequence shown here is derived from an EMBL/GenBank/DDBJ whole genome shotgun (WGS) entry which is preliminary data.</text>
</comment>
<dbReference type="InterPro" id="IPR006345">
    <property type="entry name" value="RecD2"/>
</dbReference>
<protein>
    <recommendedName>
        <fullName evidence="3">ATP-dependent RecD2 DNA helicase</fullName>
        <ecNumber evidence="3">5.6.2.3</ecNumber>
    </recommendedName>
    <alternativeName>
        <fullName evidence="3">DNA 5'-3' helicase subunit RecD2</fullName>
    </alternativeName>
</protein>
<feature type="domain" description="ATP-dependent RecD2 DNA helicase SH3" evidence="7">
    <location>
        <begin position="578"/>
        <end position="648"/>
    </location>
</feature>
<evidence type="ECO:0000256" key="3">
    <source>
        <dbReference type="HAMAP-Rule" id="MF_01488"/>
    </source>
</evidence>
<evidence type="ECO:0000256" key="1">
    <source>
        <dbReference type="ARBA" id="ARBA00022741"/>
    </source>
</evidence>
<dbReference type="SUPFAM" id="SSF52540">
    <property type="entry name" value="P-loop containing nucleoside triphosphate hydrolases"/>
    <property type="match status" value="2"/>
</dbReference>
<comment type="function">
    <text evidence="3">DNA-dependent ATPase and ATP-dependent 5'-3' DNA helicase. Has no activity on blunt DNA or DNA with 3'-overhangs, requires at least 10 bases of 5'-ssDNA for helicase activity.</text>
</comment>
<sequence>MEYFFSGTIERVIFENPSNFYKIIVLTIDETDYDDYDDLEIIVTGTVADVIEGEDYRFYGEIVQHPRYGQQLKITRYERSKPSAKGLVKYFSSDHFKGIGQKTAERIVTAYGEEETIDRILAEPEQLTEIQGLSKNARDNFLEKLRANYGTEMILAKLATYGIPNKLAFQIQDTYKETTLQVIEDNPYQLVEDIQGIGFKLADRIAEALDIESDAPERFRAGLIHSLLSRSMETGDTYVEARDLLETTIYLLEDARQIEVSPEAVASELGNLIATDKVQQIDTKIFDNSLYFAEQGIEAQLKRLMKHGPERIFQESVILEEIAKLENEQGITYDSLQKEAIVKAINQSVFILTGGPGTGKTTIINGLIAVYARLHKIDLTKVTGDCPIMLAAPTGRAARRMNELTGLPSATIHRHLGLTGESNDEVSYLNDYLDAEFIIVDEFSMVDTWLAYQLLSNISGNTQLLIVGDSDQLPSVNPGQVLADLLTVDSIPSIKLEKIYRQSEDSTIVTLASQIRQGQLPADFTQKKADRSYFEAQPDHIPQMVGRIVSAAMSSGIAARDIQILAPMYRGTAGIDQLNQLMQAQLNPLSDGQIEFAFNDIVFRNRDKVIHLVNDAESNVFNGDLGYITDLLPAKYTDSKQDELTISFDGGEVIYSRNEWYKITLAYAMSIHKSQGSEFPVVILPLTNSSKRMLQRNLLYTAITRSKSKLILLGNLSAFDYACAHTGTARKTYLVQQFGQEQSSPSLSASSDQPSLEHDSQKTSNQAIDSQPNSTATLAYASMIRQNDSSKSQSYRLTADNYLSIDPMIGISDEDIQHFFQTNALL</sequence>
<dbReference type="Pfam" id="PF18335">
    <property type="entry name" value="SH3_13"/>
    <property type="match status" value="1"/>
</dbReference>
<dbReference type="HAMAP" id="MF_01488">
    <property type="entry name" value="RecD2"/>
    <property type="match status" value="1"/>
</dbReference>
<name>A0ABT9YTP6_9STRE</name>
<organism evidence="9 10">
    <name type="scientific">Streptococcus moroccensis</name>
    <dbReference type="NCBI Taxonomy" id="1451356"/>
    <lineage>
        <taxon>Bacteria</taxon>
        <taxon>Bacillati</taxon>
        <taxon>Bacillota</taxon>
        <taxon>Bacilli</taxon>
        <taxon>Lactobacillales</taxon>
        <taxon>Streptococcaceae</taxon>
        <taxon>Streptococcus</taxon>
    </lineage>
</organism>
<dbReference type="Pfam" id="PF23139">
    <property type="entry name" value="OB_YrrC"/>
    <property type="match status" value="1"/>
</dbReference>
<dbReference type="InterPro" id="IPR055446">
    <property type="entry name" value="RecD2_N_OB"/>
</dbReference>
<dbReference type="Proteomes" id="UP001223079">
    <property type="component" value="Unassembled WGS sequence"/>
</dbReference>
<evidence type="ECO:0000313" key="9">
    <source>
        <dbReference type="EMBL" id="MDQ0222966.1"/>
    </source>
</evidence>
<dbReference type="InterPro" id="IPR027417">
    <property type="entry name" value="P-loop_NTPase"/>
</dbReference>
<dbReference type="EMBL" id="JAUSTM010000014">
    <property type="protein sequence ID" value="MDQ0222966.1"/>
    <property type="molecule type" value="Genomic_DNA"/>
</dbReference>
<reference evidence="9 10" key="1">
    <citation type="submission" date="2023-07" db="EMBL/GenBank/DDBJ databases">
        <title>Genomic Encyclopedia of Type Strains, Phase IV (KMG-IV): sequencing the most valuable type-strain genomes for metagenomic binning, comparative biology and taxonomic classification.</title>
        <authorList>
            <person name="Goeker M."/>
        </authorList>
    </citation>
    <scope>NUCLEOTIDE SEQUENCE [LARGE SCALE GENOMIC DNA]</scope>
    <source>
        <strain evidence="9 10">DSM 105143</strain>
    </source>
</reference>
<evidence type="ECO:0000259" key="7">
    <source>
        <dbReference type="Pfam" id="PF18335"/>
    </source>
</evidence>
<feature type="domain" description="ATP-dependent RecD2 DNA helicase OB-fold" evidence="8">
    <location>
        <begin position="4"/>
        <end position="82"/>
    </location>
</feature>
<dbReference type="PANTHER" id="PTHR43788">
    <property type="entry name" value="DNA2/NAM7 HELICASE FAMILY MEMBER"/>
    <property type="match status" value="1"/>
</dbReference>
<comment type="similarity">
    <text evidence="3">Belongs to the RecD family. RecD2 subfamily.</text>
</comment>
<dbReference type="InterPro" id="IPR029493">
    <property type="entry name" value="RecD2-like_HHH"/>
</dbReference>
<keyword evidence="1 3" id="KW-0547">Nucleotide-binding</keyword>
<keyword evidence="3" id="KW-0347">Helicase</keyword>
<accession>A0ABT9YTP6</accession>
<keyword evidence="2 3" id="KW-0067">ATP-binding</keyword>
<dbReference type="CDD" id="cd18809">
    <property type="entry name" value="SF1_C_RecD"/>
    <property type="match status" value="1"/>
</dbReference>
<evidence type="ECO:0000256" key="2">
    <source>
        <dbReference type="ARBA" id="ARBA00022840"/>
    </source>
</evidence>
<dbReference type="RefSeq" id="WP_307122141.1">
    <property type="nucleotide sequence ID" value="NZ_JAUSTM010000014.1"/>
</dbReference>
<dbReference type="InterPro" id="IPR027785">
    <property type="entry name" value="UvrD-like_helicase_C"/>
</dbReference>
<evidence type="ECO:0000256" key="4">
    <source>
        <dbReference type="SAM" id="MobiDB-lite"/>
    </source>
</evidence>
<keyword evidence="3" id="KW-0413">Isomerase</keyword>
<dbReference type="Gene3D" id="3.40.50.300">
    <property type="entry name" value="P-loop containing nucleotide triphosphate hydrolases"/>
    <property type="match status" value="2"/>
</dbReference>
<evidence type="ECO:0000313" key="10">
    <source>
        <dbReference type="Proteomes" id="UP001223079"/>
    </source>
</evidence>
<dbReference type="EC" id="5.6.2.3" evidence="3"/>
<feature type="domain" description="ATP-dependent RecD2 DNA helicase-like helix-hairpin-helix" evidence="6">
    <location>
        <begin position="148"/>
        <end position="238"/>
    </location>
</feature>
<dbReference type="Gene3D" id="1.10.10.2220">
    <property type="match status" value="1"/>
</dbReference>
<dbReference type="NCBIfam" id="TIGR01448">
    <property type="entry name" value="recD_rel"/>
    <property type="match status" value="1"/>
</dbReference>
<dbReference type="InterPro" id="IPR041451">
    <property type="entry name" value="RecD2_SH13"/>
</dbReference>
<evidence type="ECO:0000259" key="5">
    <source>
        <dbReference type="Pfam" id="PF13538"/>
    </source>
</evidence>
<proteinExistence type="inferred from homology"/>
<feature type="domain" description="UvrD-like helicase C-terminal" evidence="5">
    <location>
        <begin position="665"/>
        <end position="713"/>
    </location>
</feature>
<dbReference type="Pfam" id="PF13538">
    <property type="entry name" value="UvrD_C_2"/>
    <property type="match status" value="1"/>
</dbReference>
<dbReference type="GO" id="GO:0008854">
    <property type="term" value="F:exodeoxyribonuclease V activity"/>
    <property type="evidence" value="ECO:0007669"/>
    <property type="project" value="UniProtKB-EC"/>
</dbReference>
<evidence type="ECO:0000259" key="8">
    <source>
        <dbReference type="Pfam" id="PF23139"/>
    </source>
</evidence>
<evidence type="ECO:0000259" key="6">
    <source>
        <dbReference type="Pfam" id="PF14490"/>
    </source>
</evidence>
<comment type="catalytic activity">
    <reaction evidence="3">
        <text>ATP + H2O = ADP + phosphate + H(+)</text>
        <dbReference type="Rhea" id="RHEA:13065"/>
        <dbReference type="ChEBI" id="CHEBI:15377"/>
        <dbReference type="ChEBI" id="CHEBI:15378"/>
        <dbReference type="ChEBI" id="CHEBI:30616"/>
        <dbReference type="ChEBI" id="CHEBI:43474"/>
        <dbReference type="ChEBI" id="CHEBI:456216"/>
        <dbReference type="EC" id="5.6.2.3"/>
    </reaction>
</comment>
<feature type="compositionally biased region" description="Low complexity" evidence="4">
    <location>
        <begin position="743"/>
        <end position="754"/>
    </location>
</feature>
<dbReference type="InterPro" id="IPR050534">
    <property type="entry name" value="Coronavir_polyprotein_1ab"/>
</dbReference>
<dbReference type="Pfam" id="PF13245">
    <property type="entry name" value="AAA_19"/>
    <property type="match status" value="1"/>
</dbReference>
<gene>
    <name evidence="3" type="primary">recD2</name>
    <name evidence="9" type="ORF">J2S23_001541</name>
</gene>
<dbReference type="CDD" id="cd17933">
    <property type="entry name" value="DEXSc_RecD-like"/>
    <property type="match status" value="1"/>
</dbReference>
<dbReference type="PANTHER" id="PTHR43788:SF6">
    <property type="entry name" value="DNA HELICASE B"/>
    <property type="match status" value="1"/>
</dbReference>
<feature type="region of interest" description="Disordered" evidence="4">
    <location>
        <begin position="743"/>
        <end position="771"/>
    </location>
</feature>
<feature type="binding site" evidence="3">
    <location>
        <begin position="357"/>
        <end position="361"/>
    </location>
    <ligand>
        <name>ATP</name>
        <dbReference type="ChEBI" id="CHEBI:30616"/>
    </ligand>
</feature>
<dbReference type="Gene3D" id="2.30.30.940">
    <property type="match status" value="1"/>
</dbReference>